<dbReference type="Proteomes" id="UP000271098">
    <property type="component" value="Unassembled WGS sequence"/>
</dbReference>
<gene>
    <name evidence="2" type="ORF">GPUH_LOCUS23345</name>
</gene>
<organism evidence="4">
    <name type="scientific">Gongylonema pulchrum</name>
    <dbReference type="NCBI Taxonomy" id="637853"/>
    <lineage>
        <taxon>Eukaryota</taxon>
        <taxon>Metazoa</taxon>
        <taxon>Ecdysozoa</taxon>
        <taxon>Nematoda</taxon>
        <taxon>Chromadorea</taxon>
        <taxon>Rhabditida</taxon>
        <taxon>Spirurina</taxon>
        <taxon>Spiruromorpha</taxon>
        <taxon>Spiruroidea</taxon>
        <taxon>Gongylonematidae</taxon>
        <taxon>Gongylonema</taxon>
    </lineage>
</organism>
<proteinExistence type="predicted"/>
<evidence type="ECO:0000256" key="1">
    <source>
        <dbReference type="SAM" id="MobiDB-lite"/>
    </source>
</evidence>
<accession>A0A183EQV5</accession>
<evidence type="ECO:0000313" key="3">
    <source>
        <dbReference type="Proteomes" id="UP000271098"/>
    </source>
</evidence>
<name>A0A183EQV5_9BILA</name>
<dbReference type="AlphaFoldDB" id="A0A183EQV5"/>
<reference evidence="2 3" key="2">
    <citation type="submission" date="2018-11" db="EMBL/GenBank/DDBJ databases">
        <authorList>
            <consortium name="Pathogen Informatics"/>
        </authorList>
    </citation>
    <scope>NUCLEOTIDE SEQUENCE [LARGE SCALE GENOMIC DNA]</scope>
</reference>
<evidence type="ECO:0000313" key="2">
    <source>
        <dbReference type="EMBL" id="VDN41348.1"/>
    </source>
</evidence>
<reference evidence="4" key="1">
    <citation type="submission" date="2016-06" db="UniProtKB">
        <authorList>
            <consortium name="WormBaseParasite"/>
        </authorList>
    </citation>
    <scope>IDENTIFICATION</scope>
</reference>
<feature type="compositionally biased region" description="Polar residues" evidence="1">
    <location>
        <begin position="86"/>
        <end position="101"/>
    </location>
</feature>
<dbReference type="WBParaSite" id="GPUH_0002337601-mRNA-1">
    <property type="protein sequence ID" value="GPUH_0002337601-mRNA-1"/>
    <property type="gene ID" value="GPUH_0002337601"/>
</dbReference>
<protein>
    <submittedName>
        <fullName evidence="2 4">Uncharacterized protein</fullName>
    </submittedName>
</protein>
<feature type="region of interest" description="Disordered" evidence="1">
    <location>
        <begin position="7"/>
        <end position="107"/>
    </location>
</feature>
<dbReference type="EMBL" id="UYRT01097560">
    <property type="protein sequence ID" value="VDN41348.1"/>
    <property type="molecule type" value="Genomic_DNA"/>
</dbReference>
<keyword evidence="3" id="KW-1185">Reference proteome</keyword>
<evidence type="ECO:0000313" key="4">
    <source>
        <dbReference type="WBParaSite" id="GPUH_0002337601-mRNA-1"/>
    </source>
</evidence>
<sequence>MYFVPFAHYRRNRDERSGTEDSGRVVGKHKGRAAPLVLVPEPIAQTGGSGRSGNSVSPASAMVDVSRIQMPSSGSAGGVQSRFLPPSSSEGENSQTEQPSVQAKAPS</sequence>
<feature type="compositionally biased region" description="Basic and acidic residues" evidence="1">
    <location>
        <begin position="12"/>
        <end position="23"/>
    </location>
</feature>